<dbReference type="RefSeq" id="WP_007384836.1">
    <property type="nucleotide sequence ID" value="NZ_CM000951.1"/>
</dbReference>
<dbReference type="InterPro" id="IPR030678">
    <property type="entry name" value="Peptide/Ni-bd"/>
</dbReference>
<dbReference type="Pfam" id="PF00496">
    <property type="entry name" value="SBP_bac_5"/>
    <property type="match status" value="1"/>
</dbReference>
<gene>
    <name evidence="3" type="ORF">SSEG_00574</name>
</gene>
<feature type="chain" id="PRO_5002834829" evidence="1">
    <location>
        <begin position="26"/>
        <end position="582"/>
    </location>
</feature>
<protein>
    <submittedName>
        <fullName evidence="3">ABC transporter solute-binding protein</fullName>
    </submittedName>
</protein>
<dbReference type="Gene3D" id="3.40.190.10">
    <property type="entry name" value="Periplasmic binding protein-like II"/>
    <property type="match status" value="1"/>
</dbReference>
<evidence type="ECO:0000313" key="4">
    <source>
        <dbReference type="Proteomes" id="UP000002785"/>
    </source>
</evidence>
<dbReference type="GO" id="GO:0043190">
    <property type="term" value="C:ATP-binding cassette (ABC) transporter complex"/>
    <property type="evidence" value="ECO:0007669"/>
    <property type="project" value="InterPro"/>
</dbReference>
<feature type="signal peptide" evidence="1">
    <location>
        <begin position="1"/>
        <end position="25"/>
    </location>
</feature>
<evidence type="ECO:0000259" key="2">
    <source>
        <dbReference type="Pfam" id="PF00496"/>
    </source>
</evidence>
<dbReference type="PROSITE" id="PS51257">
    <property type="entry name" value="PROKAR_LIPOPROTEIN"/>
    <property type="match status" value="1"/>
</dbReference>
<dbReference type="GO" id="GO:1904680">
    <property type="term" value="F:peptide transmembrane transporter activity"/>
    <property type="evidence" value="ECO:0007669"/>
    <property type="project" value="TreeGrafter"/>
</dbReference>
<sequence>MRRSALAAVAAIGSASLLLSACSKADDNGGDGNKSAGANAATKGVVNASSQKGGTVTYELSDVPDSFDPGNTYYAYMYNLSRLFARPLMTFKPGAGEEGNTLVPDLAEKAGEPSDGGKTWTYKIRSGLKFQDGTPITSKDVKYAVERSNFARDVLSLGPNYFQQFMEGGKAYKGPYKDKSAEGLKSIETPDDTTIVFKLNRPFQEFDYLVATPQTAPVPKAKDTGIDYVKSIVSSGSYKFQSYDEGKQAVLVKNENWDPKTDPLRKQYPDKIVVKLKVNPETIDQDVQAGDAIDLGGTGVQAATQAKVVNSADLKANTDNTYGGRLVYLAINNQVAPFDKVECRKAVEYAIDKVSVQTAEGGPIRGDIATTVLPPDITGYQKADVYATDGNKGDVAKAKEQLKACGKTTINTNISARSDRPQEIDAATAIIASLKKVGINASLKQYPSGKYFTDYAGVPTFDKKQNIGLHMMQWGADWNSGYGFLQQILHGDAIGTSGNTNLSYLNDKQVNEMLEKAIATEDDTTRNGLYGQIDKRAMDLAALVPLTYFKVLLYRPSGYTNLVSTAAFSGQYDYLNIGTTKK</sequence>
<dbReference type="GO" id="GO:0042597">
    <property type="term" value="C:periplasmic space"/>
    <property type="evidence" value="ECO:0007669"/>
    <property type="project" value="UniProtKB-ARBA"/>
</dbReference>
<dbReference type="CDD" id="cd08506">
    <property type="entry name" value="PBP2_clavulanate_OppA2"/>
    <property type="match status" value="1"/>
</dbReference>
<accession>B5HMD9</accession>
<dbReference type="PIRSF" id="PIRSF002741">
    <property type="entry name" value="MppA"/>
    <property type="match status" value="1"/>
</dbReference>
<proteinExistence type="predicted"/>
<keyword evidence="4" id="KW-1185">Reference proteome</keyword>
<dbReference type="InterPro" id="IPR039424">
    <property type="entry name" value="SBP_5"/>
</dbReference>
<feature type="domain" description="Solute-binding protein family 5" evidence="2">
    <location>
        <begin position="101"/>
        <end position="493"/>
    </location>
</feature>
<dbReference type="EMBL" id="CM000951">
    <property type="protein sequence ID" value="EDY53994.1"/>
    <property type="molecule type" value="Genomic_DNA"/>
</dbReference>
<dbReference type="SUPFAM" id="SSF53850">
    <property type="entry name" value="Periplasmic binding protein-like II"/>
    <property type="match status" value="1"/>
</dbReference>
<reference evidence="3" key="1">
    <citation type="submission" date="2009-10" db="EMBL/GenBank/DDBJ databases">
        <title>The genome sequence of Streptomyces sviceus strain ATCC 29083.</title>
        <authorList>
            <consortium name="The Broad Institute Genome Sequencing Platform"/>
            <consortium name="Broad Institute Microbial Sequencing Center"/>
            <person name="Fischbach M."/>
            <person name="Godfrey P."/>
            <person name="Ward D."/>
            <person name="Young S."/>
            <person name="Zeng Q."/>
            <person name="Koehrsen M."/>
            <person name="Alvarado L."/>
            <person name="Berlin A.M."/>
            <person name="Bochicchio J."/>
            <person name="Borenstein D."/>
            <person name="Chapman S.B."/>
            <person name="Chen Z."/>
            <person name="Engels R."/>
            <person name="Freedman E."/>
            <person name="Gellesch M."/>
            <person name="Goldberg J."/>
            <person name="Griggs A."/>
            <person name="Gujja S."/>
            <person name="Heilman E.R."/>
            <person name="Heiman D.I."/>
            <person name="Hepburn T.A."/>
            <person name="Howarth C."/>
            <person name="Jen D."/>
            <person name="Larson L."/>
            <person name="Lewis B."/>
            <person name="Mehta T."/>
            <person name="Park D."/>
            <person name="Pearson M."/>
            <person name="Richards J."/>
            <person name="Roberts A."/>
            <person name="Saif S."/>
            <person name="Shea T.D."/>
            <person name="Shenoy N."/>
            <person name="Sisk P."/>
            <person name="Stolte C."/>
            <person name="Sykes S.N."/>
            <person name="Thomson T."/>
            <person name="Walk T."/>
            <person name="White J."/>
            <person name="Yandava C."/>
            <person name="Straight P."/>
            <person name="Clardy J."/>
            <person name="Hung D."/>
            <person name="Kolter R."/>
            <person name="Mekalanos J."/>
            <person name="Walker S."/>
            <person name="Walsh C.T."/>
            <person name="Wieland-Brown L.C."/>
            <person name="Haas B."/>
            <person name="Nusbaum C."/>
            <person name="Birren B."/>
        </authorList>
    </citation>
    <scope>NUCLEOTIDE SEQUENCE [LARGE SCALE GENOMIC DNA]</scope>
    <source>
        <strain evidence="3">ATCC 29083</strain>
    </source>
</reference>
<dbReference type="PANTHER" id="PTHR30290">
    <property type="entry name" value="PERIPLASMIC BINDING COMPONENT OF ABC TRANSPORTER"/>
    <property type="match status" value="1"/>
</dbReference>
<keyword evidence="1" id="KW-0732">Signal</keyword>
<dbReference type="HOGENOM" id="CLU_017028_9_0_11"/>
<dbReference type="Proteomes" id="UP000002785">
    <property type="component" value="Chromosome"/>
</dbReference>
<dbReference type="AlphaFoldDB" id="B5HMD9"/>
<name>B5HMD9_STRX2</name>
<dbReference type="eggNOG" id="COG0747">
    <property type="taxonomic scope" value="Bacteria"/>
</dbReference>
<evidence type="ECO:0000256" key="1">
    <source>
        <dbReference type="SAM" id="SignalP"/>
    </source>
</evidence>
<dbReference type="InterPro" id="IPR000914">
    <property type="entry name" value="SBP_5_dom"/>
</dbReference>
<organism evidence="3 4">
    <name type="scientific">Streptomyces sviceus (strain ATCC 29083 / DSM 924 / JCM 4929 / NBRC 13980 / NCIMB 11184 / NRRL 5439 / UC 5370)</name>
    <dbReference type="NCBI Taxonomy" id="463191"/>
    <lineage>
        <taxon>Bacteria</taxon>
        <taxon>Bacillati</taxon>
        <taxon>Actinomycetota</taxon>
        <taxon>Actinomycetes</taxon>
        <taxon>Kitasatosporales</taxon>
        <taxon>Streptomycetaceae</taxon>
        <taxon>Streptomyces</taxon>
    </lineage>
</organism>
<evidence type="ECO:0000313" key="3">
    <source>
        <dbReference type="EMBL" id="EDY53994.1"/>
    </source>
</evidence>
<dbReference type="OrthoDB" id="5240629at2"/>
<dbReference type="GO" id="GO:0015833">
    <property type="term" value="P:peptide transport"/>
    <property type="evidence" value="ECO:0007669"/>
    <property type="project" value="TreeGrafter"/>
</dbReference>
<dbReference type="Gene3D" id="3.10.105.10">
    <property type="entry name" value="Dipeptide-binding Protein, Domain 3"/>
    <property type="match status" value="1"/>
</dbReference>
<dbReference type="PANTHER" id="PTHR30290:SF83">
    <property type="entry name" value="ABC TRANSPORTER SUBSTRATE-BINDING PROTEIN"/>
    <property type="match status" value="1"/>
</dbReference>